<reference evidence="3 4" key="1">
    <citation type="submission" date="2023-07" db="EMBL/GenBank/DDBJ databases">
        <title>Sorghum-associated microbial communities from plants grown in Nebraska, USA.</title>
        <authorList>
            <person name="Schachtman D."/>
        </authorList>
    </citation>
    <scope>NUCLEOTIDE SEQUENCE [LARGE SCALE GENOMIC DNA]</scope>
    <source>
        <strain evidence="3 4">CC482</strain>
    </source>
</reference>
<evidence type="ECO:0000259" key="2">
    <source>
        <dbReference type="Pfam" id="PF13847"/>
    </source>
</evidence>
<dbReference type="SUPFAM" id="SSF53335">
    <property type="entry name" value="S-adenosyl-L-methionine-dependent methyltransferases"/>
    <property type="match status" value="1"/>
</dbReference>
<gene>
    <name evidence="3" type="ORF">J2T15_003426</name>
</gene>
<evidence type="ECO:0000256" key="1">
    <source>
        <dbReference type="ARBA" id="ARBA00022679"/>
    </source>
</evidence>
<dbReference type="Pfam" id="PF13847">
    <property type="entry name" value="Methyltransf_31"/>
    <property type="match status" value="1"/>
</dbReference>
<dbReference type="PANTHER" id="PTHR43861:SF3">
    <property type="entry name" value="PUTATIVE (AFU_ORTHOLOGUE AFUA_2G14390)-RELATED"/>
    <property type="match status" value="1"/>
</dbReference>
<name>A0ABT9U2Y0_PAEHA</name>
<organism evidence="3 4">
    <name type="scientific">Paenibacillus harenae</name>
    <dbReference type="NCBI Taxonomy" id="306543"/>
    <lineage>
        <taxon>Bacteria</taxon>
        <taxon>Bacillati</taxon>
        <taxon>Bacillota</taxon>
        <taxon>Bacilli</taxon>
        <taxon>Bacillales</taxon>
        <taxon>Paenibacillaceae</taxon>
        <taxon>Paenibacillus</taxon>
    </lineage>
</organism>
<dbReference type="PANTHER" id="PTHR43861">
    <property type="entry name" value="TRANS-ACONITATE 2-METHYLTRANSFERASE-RELATED"/>
    <property type="match status" value="1"/>
</dbReference>
<evidence type="ECO:0000313" key="4">
    <source>
        <dbReference type="Proteomes" id="UP001229346"/>
    </source>
</evidence>
<keyword evidence="1" id="KW-0808">Transferase</keyword>
<proteinExistence type="predicted"/>
<protein>
    <submittedName>
        <fullName evidence="3">Ubiquinone/menaquinone biosynthesis C-methylase UbiE</fullName>
    </submittedName>
</protein>
<dbReference type="EMBL" id="JAUSSU010000006">
    <property type="protein sequence ID" value="MDQ0113983.1"/>
    <property type="molecule type" value="Genomic_DNA"/>
</dbReference>
<dbReference type="InterPro" id="IPR025714">
    <property type="entry name" value="Methyltranfer_dom"/>
</dbReference>
<feature type="domain" description="Methyltransferase" evidence="2">
    <location>
        <begin position="36"/>
        <end position="146"/>
    </location>
</feature>
<evidence type="ECO:0000313" key="3">
    <source>
        <dbReference type="EMBL" id="MDQ0113983.1"/>
    </source>
</evidence>
<accession>A0ABT9U2Y0</accession>
<keyword evidence="3" id="KW-0830">Ubiquinone</keyword>
<dbReference type="Proteomes" id="UP001229346">
    <property type="component" value="Unassembled WGS sequence"/>
</dbReference>
<dbReference type="InterPro" id="IPR029063">
    <property type="entry name" value="SAM-dependent_MTases_sf"/>
</dbReference>
<dbReference type="CDD" id="cd02440">
    <property type="entry name" value="AdoMet_MTases"/>
    <property type="match status" value="1"/>
</dbReference>
<keyword evidence="4" id="KW-1185">Reference proteome</keyword>
<dbReference type="Gene3D" id="3.40.50.150">
    <property type="entry name" value="Vaccinia Virus protein VP39"/>
    <property type="match status" value="1"/>
</dbReference>
<comment type="caution">
    <text evidence="3">The sequence shown here is derived from an EMBL/GenBank/DDBJ whole genome shotgun (WGS) entry which is preliminary data.</text>
</comment>
<sequence length="198" mass="22602">MVFHKNLSELGWEKVKKRQLHRLPLVDEWIELIQMKSGYSVLDIGPGPGVFTQRYAKVVGITGKVTALEKSEEAIGYLTEELKQAESHIEIILGDAENAVVHDQGSFDIVMLTDVLHHTDSPARVLKNLYNNRHTKNARVLIAEFDPKSEGEIGPPLEKRLRENDLYDLLQHIGFTILSSGKQMFEHYYIIAIRNQRT</sequence>